<keyword evidence="7 8" id="KW-0472">Membrane</keyword>
<feature type="transmembrane region" description="Helical" evidence="8">
    <location>
        <begin position="586"/>
        <end position="613"/>
    </location>
</feature>
<evidence type="ECO:0000256" key="4">
    <source>
        <dbReference type="ARBA" id="ARBA00022692"/>
    </source>
</evidence>
<dbReference type="Proteomes" id="UP000198597">
    <property type="component" value="Unassembled WGS sequence"/>
</dbReference>
<organism evidence="9 10">
    <name type="scientific">Clostridium gasigenes</name>
    <dbReference type="NCBI Taxonomy" id="94869"/>
    <lineage>
        <taxon>Bacteria</taxon>
        <taxon>Bacillati</taxon>
        <taxon>Bacillota</taxon>
        <taxon>Clostridia</taxon>
        <taxon>Eubacteriales</taxon>
        <taxon>Clostridiaceae</taxon>
        <taxon>Clostridium</taxon>
    </lineage>
</organism>
<evidence type="ECO:0000256" key="3">
    <source>
        <dbReference type="ARBA" id="ARBA00022448"/>
    </source>
</evidence>
<feature type="transmembrane region" description="Helical" evidence="8">
    <location>
        <begin position="369"/>
        <end position="395"/>
    </location>
</feature>
<feature type="transmembrane region" description="Helical" evidence="8">
    <location>
        <begin position="407"/>
        <end position="428"/>
    </location>
</feature>
<comment type="subcellular location">
    <subcellularLocation>
        <location evidence="1">Membrane</location>
        <topology evidence="1">Multi-pass membrane protein</topology>
    </subcellularLocation>
</comment>
<feature type="transmembrane region" description="Helical" evidence="8">
    <location>
        <begin position="508"/>
        <end position="528"/>
    </location>
</feature>
<dbReference type="Pfam" id="PF01496">
    <property type="entry name" value="V_ATPase_I"/>
    <property type="match status" value="2"/>
</dbReference>
<evidence type="ECO:0000256" key="8">
    <source>
        <dbReference type="SAM" id="Phobius"/>
    </source>
</evidence>
<accession>A0A1H0SA72</accession>
<keyword evidence="10" id="KW-1185">Reference proteome</keyword>
<feature type="transmembrane region" description="Helical" evidence="8">
    <location>
        <begin position="448"/>
        <end position="469"/>
    </location>
</feature>
<dbReference type="RefSeq" id="WP_089968907.1">
    <property type="nucleotide sequence ID" value="NZ_FNJM01000004.1"/>
</dbReference>
<dbReference type="EMBL" id="FNJM01000004">
    <property type="protein sequence ID" value="SDP38409.1"/>
    <property type="molecule type" value="Genomic_DNA"/>
</dbReference>
<keyword evidence="5 8" id="KW-1133">Transmembrane helix</keyword>
<sequence length="650" mass="73675">MAIVKMNKFTLLTFESKKEELLSKIQGFSNVEFVNLQDEDLIEKNEVLQNLSKDDVDLKCAKYEENLSKAKFALEFLKNYMPKKSAIKAMQESRGILTLDELSQKVEESNWETIYDKVKGKEQQLVELEAKVVKLQGEIKLLQPFETLDTTFDSIKELKMVSHFIGTIAKQYEETLLENLSNEYIEIISRSSNDTNIFILTNKEDEEKVSEVLRGYGFSAFKTEQREVPMTLITDFKHEIEELKSKKFFMQEELSSFDKEMKIMELVYEYNNNKIMIQKEYNNFLKTETIVTIQGWNCIENNEELKSICEETIKDEYYLNFEDVKEEEIDIVPIKLKNGALGKAFEQITEMYSFPKYNELDPTPFLVPFYLIFFGMMVADVGYGLIVLIASMLALKALNLDEDKRNFAKFFLFLSIPTIAFGLMYGSFFGDLIKFKGLIDPARDVNTVLILSLVLGIIQIFVGLGLKAYTLIKLGKPLDAFYDVGSWVITLVSIGVMALGPMFGLPKIVTTIAMVTMIFGMIVIVLTGGRSEESKGARIGQGIYSLYGITGYIGDLVSYTRLMALGLAGGSIAGALNLLIGQMPGVAAIVIGPILFILAHTFNLLLSLLGAYVHTARLQYVEYFSKFYEGGGKPFTPFKTSDKYVKIKRN</sequence>
<keyword evidence="3" id="KW-0813">Transport</keyword>
<evidence type="ECO:0000256" key="5">
    <source>
        <dbReference type="ARBA" id="ARBA00022989"/>
    </source>
</evidence>
<dbReference type="STRING" id="94869.SAMN04488529_104233"/>
<evidence type="ECO:0000256" key="1">
    <source>
        <dbReference type="ARBA" id="ARBA00004141"/>
    </source>
</evidence>
<dbReference type="PANTHER" id="PTHR11629">
    <property type="entry name" value="VACUOLAR PROTON ATPASES"/>
    <property type="match status" value="1"/>
</dbReference>
<dbReference type="GO" id="GO:0033179">
    <property type="term" value="C:proton-transporting V-type ATPase, V0 domain"/>
    <property type="evidence" value="ECO:0007669"/>
    <property type="project" value="InterPro"/>
</dbReference>
<dbReference type="AlphaFoldDB" id="A0A1H0SA72"/>
<feature type="transmembrane region" description="Helical" evidence="8">
    <location>
        <begin position="481"/>
        <end position="502"/>
    </location>
</feature>
<evidence type="ECO:0000313" key="9">
    <source>
        <dbReference type="EMBL" id="SDP38409.1"/>
    </source>
</evidence>
<proteinExistence type="inferred from homology"/>
<dbReference type="GO" id="GO:0007035">
    <property type="term" value="P:vacuolar acidification"/>
    <property type="evidence" value="ECO:0007669"/>
    <property type="project" value="TreeGrafter"/>
</dbReference>
<keyword evidence="4 8" id="KW-0812">Transmembrane</keyword>
<dbReference type="OrthoDB" id="9803814at2"/>
<evidence type="ECO:0000256" key="6">
    <source>
        <dbReference type="ARBA" id="ARBA00023065"/>
    </source>
</evidence>
<protein>
    <submittedName>
        <fullName evidence="9">V/A-type H+-transporting ATPase subunit I</fullName>
    </submittedName>
</protein>
<reference evidence="9 10" key="1">
    <citation type="submission" date="2016-10" db="EMBL/GenBank/DDBJ databases">
        <authorList>
            <person name="de Groot N.N."/>
        </authorList>
    </citation>
    <scope>NUCLEOTIDE SEQUENCE [LARGE SCALE GENOMIC DNA]</scope>
    <source>
        <strain evidence="9 10">DSM 12272</strain>
    </source>
</reference>
<dbReference type="InterPro" id="IPR002490">
    <property type="entry name" value="V-ATPase_116kDa_su"/>
</dbReference>
<comment type="similarity">
    <text evidence="2">Belongs to the V-ATPase 116 kDa subunit family.</text>
</comment>
<dbReference type="GO" id="GO:0046961">
    <property type="term" value="F:proton-transporting ATPase activity, rotational mechanism"/>
    <property type="evidence" value="ECO:0007669"/>
    <property type="project" value="InterPro"/>
</dbReference>
<evidence type="ECO:0000256" key="7">
    <source>
        <dbReference type="ARBA" id="ARBA00023136"/>
    </source>
</evidence>
<keyword evidence="6" id="KW-0406">Ion transport</keyword>
<evidence type="ECO:0000256" key="2">
    <source>
        <dbReference type="ARBA" id="ARBA00009904"/>
    </source>
</evidence>
<evidence type="ECO:0000313" key="10">
    <source>
        <dbReference type="Proteomes" id="UP000198597"/>
    </source>
</evidence>
<dbReference type="PANTHER" id="PTHR11629:SF63">
    <property type="entry name" value="V-TYPE PROTON ATPASE SUBUNIT A"/>
    <property type="match status" value="1"/>
</dbReference>
<name>A0A1H0SA72_9CLOT</name>
<gene>
    <name evidence="9" type="ORF">SAMN04488529_104233</name>
</gene>
<dbReference type="GO" id="GO:0016471">
    <property type="term" value="C:vacuolar proton-transporting V-type ATPase complex"/>
    <property type="evidence" value="ECO:0007669"/>
    <property type="project" value="TreeGrafter"/>
</dbReference>
<dbReference type="GO" id="GO:0051117">
    <property type="term" value="F:ATPase binding"/>
    <property type="evidence" value="ECO:0007669"/>
    <property type="project" value="TreeGrafter"/>
</dbReference>